<proteinExistence type="predicted"/>
<dbReference type="SUPFAM" id="SSF53187">
    <property type="entry name" value="Zn-dependent exopeptidases"/>
    <property type="match status" value="1"/>
</dbReference>
<dbReference type="InterPro" id="IPR002933">
    <property type="entry name" value="Peptidase_M20"/>
</dbReference>
<dbReference type="Gene3D" id="3.30.70.360">
    <property type="match status" value="1"/>
</dbReference>
<feature type="domain" description="Peptidase M20 dimerisation" evidence="5">
    <location>
        <begin position="201"/>
        <end position="298"/>
    </location>
</feature>
<dbReference type="Pfam" id="PF01546">
    <property type="entry name" value="Peptidase_M20"/>
    <property type="match status" value="1"/>
</dbReference>
<protein>
    <submittedName>
        <fullName evidence="6">Putative carboxypeptidase G2</fullName>
        <ecNumber evidence="6">3.4.17.11</ecNumber>
    </submittedName>
</protein>
<evidence type="ECO:0000313" key="7">
    <source>
        <dbReference type="Proteomes" id="UP000028252"/>
    </source>
</evidence>
<dbReference type="STRING" id="1232683.ADIMK_0371"/>
<dbReference type="OrthoDB" id="9776600at2"/>
<dbReference type="eggNOG" id="COG0624">
    <property type="taxonomic scope" value="Bacteria"/>
</dbReference>
<dbReference type="PATRIC" id="fig|1232683.4.peg.366"/>
<dbReference type="PIRSF" id="PIRSF037238">
    <property type="entry name" value="Carboxypeptidase_G2"/>
    <property type="match status" value="1"/>
</dbReference>
<sequence>MIQDPRYAPWLAWIDTQRETMLKHTIELAEINSGSLNTEGVNCVNQRVRILAEGLGGISESIAVSPYTAVTEKGIPHTQPLGNALRIYKRPTAPIQVFLCGHLDTVFSADHPFQTVRWLDNDTLNGPGVADLKGGLVVMLKALEALERSPFANDIGWEILFNPDEEIGSPGSAPLIDDAATRCHIGLIYEPCMPDGNLAGARKGSGNFSVVVKGRAAHAGREHHLGRNAIRALCDFISSLDDLNGQRRGVTVNPGFIHGGGAVNAVPDIAMARFNIRIEKPEDEHWCQTRITEIIDGINDRDGIKAELHGNFTRKPKILSTANLALFELARDSGAQLGLNLDWKPTGGCCDGNNLAAAGVPNIDTLGVQGGKIHSSDEYMIVSSLTERAKLSALILMRLANGDLSKHLHTPDRGRS</sequence>
<organism evidence="6 7">
    <name type="scientific">Marinobacterium lacunae</name>
    <dbReference type="NCBI Taxonomy" id="1232683"/>
    <lineage>
        <taxon>Bacteria</taxon>
        <taxon>Pseudomonadati</taxon>
        <taxon>Pseudomonadota</taxon>
        <taxon>Gammaproteobacteria</taxon>
        <taxon>Oceanospirillales</taxon>
        <taxon>Oceanospirillaceae</taxon>
        <taxon>Marinobacterium</taxon>
    </lineage>
</organism>
<keyword evidence="6" id="KW-0645">Protease</keyword>
<dbReference type="PANTHER" id="PTHR43808:SF9">
    <property type="entry name" value="BLL0789 PROTEIN"/>
    <property type="match status" value="1"/>
</dbReference>
<dbReference type="RefSeq" id="WP_036182867.1">
    <property type="nucleotide sequence ID" value="NZ_JMQN01000011.1"/>
</dbReference>
<evidence type="ECO:0000256" key="4">
    <source>
        <dbReference type="PIRSR" id="PIRSR037238-1"/>
    </source>
</evidence>
<keyword evidence="6" id="KW-0121">Carboxypeptidase</keyword>
<dbReference type="InterPro" id="IPR017150">
    <property type="entry name" value="Pept_M20_glutamate_carboxypep"/>
</dbReference>
<dbReference type="GO" id="GO:0046872">
    <property type="term" value="F:metal ion binding"/>
    <property type="evidence" value="ECO:0007669"/>
    <property type="project" value="UniProtKB-KW"/>
</dbReference>
<keyword evidence="1" id="KW-0479">Metal-binding</keyword>
<dbReference type="CDD" id="cd03885">
    <property type="entry name" value="M20_CPDG2"/>
    <property type="match status" value="1"/>
</dbReference>
<dbReference type="EC" id="3.4.17.11" evidence="6"/>
<dbReference type="InterPro" id="IPR011650">
    <property type="entry name" value="Peptidase_M20_dimer"/>
</dbReference>
<reference evidence="6 7" key="1">
    <citation type="submission" date="2014-04" db="EMBL/GenBank/DDBJ databases">
        <title>Marinobacterium kochiensis sp. nov., isolated from sediment sample collected from Kochi backwaters in Kerala, India.</title>
        <authorList>
            <person name="Singh A."/>
            <person name="Pinnaka A.K."/>
        </authorList>
    </citation>
    <scope>NUCLEOTIDE SEQUENCE [LARGE SCALE GENOMIC DNA]</scope>
    <source>
        <strain evidence="6 7">AK27</strain>
    </source>
</reference>
<gene>
    <name evidence="6" type="ORF">ADIMK_0371</name>
</gene>
<evidence type="ECO:0000256" key="3">
    <source>
        <dbReference type="ARBA" id="ARBA00023285"/>
    </source>
</evidence>
<feature type="active site" evidence="4">
    <location>
        <position position="104"/>
    </location>
</feature>
<dbReference type="GO" id="GO:0004180">
    <property type="term" value="F:carboxypeptidase activity"/>
    <property type="evidence" value="ECO:0007669"/>
    <property type="project" value="UniProtKB-KW"/>
</dbReference>
<accession>A0A081G3Q9</accession>
<dbReference type="Gene3D" id="3.40.630.10">
    <property type="entry name" value="Zn peptidases"/>
    <property type="match status" value="1"/>
</dbReference>
<dbReference type="EMBL" id="JMQN01000011">
    <property type="protein sequence ID" value="KEA65414.1"/>
    <property type="molecule type" value="Genomic_DNA"/>
</dbReference>
<name>A0A081G3Q9_9GAMM</name>
<dbReference type="SUPFAM" id="SSF55031">
    <property type="entry name" value="Bacterial exopeptidase dimerisation domain"/>
    <property type="match status" value="1"/>
</dbReference>
<evidence type="ECO:0000259" key="5">
    <source>
        <dbReference type="Pfam" id="PF07687"/>
    </source>
</evidence>
<evidence type="ECO:0000313" key="6">
    <source>
        <dbReference type="EMBL" id="KEA65414.1"/>
    </source>
</evidence>
<evidence type="ECO:0000256" key="1">
    <source>
        <dbReference type="ARBA" id="ARBA00022723"/>
    </source>
</evidence>
<dbReference type="InterPro" id="IPR036264">
    <property type="entry name" value="Bact_exopeptidase_dim_dom"/>
</dbReference>
<dbReference type="InterPro" id="IPR050072">
    <property type="entry name" value="Peptidase_M20A"/>
</dbReference>
<feature type="active site" description="Proton acceptor" evidence="4">
    <location>
        <position position="165"/>
    </location>
</feature>
<keyword evidence="3" id="KW-0170">Cobalt</keyword>
<comment type="caution">
    <text evidence="6">The sequence shown here is derived from an EMBL/GenBank/DDBJ whole genome shotgun (WGS) entry which is preliminary data.</text>
</comment>
<dbReference type="PANTHER" id="PTHR43808">
    <property type="entry name" value="ACETYLORNITHINE DEACETYLASE"/>
    <property type="match status" value="1"/>
</dbReference>
<dbReference type="Pfam" id="PF07687">
    <property type="entry name" value="M20_dimer"/>
    <property type="match status" value="1"/>
</dbReference>
<keyword evidence="2 6" id="KW-0378">Hydrolase</keyword>
<keyword evidence="7" id="KW-1185">Reference proteome</keyword>
<evidence type="ECO:0000256" key="2">
    <source>
        <dbReference type="ARBA" id="ARBA00022801"/>
    </source>
</evidence>
<dbReference type="AlphaFoldDB" id="A0A081G3Q9"/>
<dbReference type="NCBIfam" id="NF005602">
    <property type="entry name" value="PRK07338.1"/>
    <property type="match status" value="1"/>
</dbReference>
<dbReference type="Proteomes" id="UP000028252">
    <property type="component" value="Unassembled WGS sequence"/>
</dbReference>